<dbReference type="EC" id="2.7.13.3" evidence="2"/>
<dbReference type="PROSITE" id="PS50112">
    <property type="entry name" value="PAS"/>
    <property type="match status" value="2"/>
</dbReference>
<feature type="domain" description="PAS" evidence="8">
    <location>
        <begin position="289"/>
        <end position="325"/>
    </location>
</feature>
<sequence length="951" mass="103873">MVMNSLGSHFAAPPADSAAPVEVGTSAAADMSHARDELLRLCIEAAPVGIAMFDREMRYLAASRRYQQDRGVTGQILVGRSHYEVFPEIPPRWREVHARCLAGASERCDADRFTGPDGTSLWIRWEIRPWFGPSGEIGGIVLFAEDTTEHVTRDTELRRWADTFENAAFGITVTDATTNRIAFANPARAAMCGRTVAEVCGAHVLDDYPEEERARVAALIAEGDRNGRVIYDSVFVRRDGSTFPVQLDITSVRNRDGSVRYRIATALDITDRQLAERARKDSEAEARRYGDLLRTMIDTMAEALLMIDAEGRTLFANAACRAMFGDRDDIGSPEWQLLYERFRPDGVTPCPPDETPIGLAKRGQSFDDIEIICRRHTGESDLHIVASGRSIRNEAGRHEAAVVVYRDVSELFEKTVAAQRSAELLDKTIASIPDAFLVTDENRNFLHVNPACKTLLGIDGTQSLDEWEQSYAVLSADGTTPVASEDRPLRRVLRGEPIDASELVLREVATGRDLALSLTARPIYDGEGVVRGAVLLYHDLSKSKHIERQLRQGQKMDAIGQLTGGVAHDFNNILTAITCTIEILAKGVADRPHLATIARIIDQAARRGADLTRQLLAFARRQPLDPRPTDINGLMTDTARLLRPTLGEHIELAAVLADGVWPAMVDASQLSTAVINLAVNARDAMPGGGKLIIETANVTLDETYADTNPDSKAGDYVMIAVSDNGAGIPAGIRDKVFEPFFTTKDVGRGTGLGLSMVYGFIRQSGGHVKLYSEEGQGTSIKLYLPRIVEAEETEDEGPAIDAMTGGDETILVVEDDDLVRRNVITLLEDLGYTAYAASSGPEALALLDRGTAFDLLFTDVIMPGGMNGRELAAEVLRLRPSTKVLYTSGYAEDAIVHHGRLDPDVTLLNKPYRKADLARKVREALAGPAALGPGTRKRRRRATPETAPDGE</sequence>
<dbReference type="SUPFAM" id="SSF55874">
    <property type="entry name" value="ATPase domain of HSP90 chaperone/DNA topoisomerase II/histidine kinase"/>
    <property type="match status" value="1"/>
</dbReference>
<dbReference type="InterPro" id="IPR001789">
    <property type="entry name" value="Sig_transdc_resp-reg_receiver"/>
</dbReference>
<dbReference type="InterPro" id="IPR003594">
    <property type="entry name" value="HATPase_dom"/>
</dbReference>
<dbReference type="InterPro" id="IPR036890">
    <property type="entry name" value="HATPase_C_sf"/>
</dbReference>
<dbReference type="PROSITE" id="PS50113">
    <property type="entry name" value="PAC"/>
    <property type="match status" value="3"/>
</dbReference>
<evidence type="ECO:0000256" key="4">
    <source>
        <dbReference type="PROSITE-ProRule" id="PRU00169"/>
    </source>
</evidence>
<dbReference type="Pfam" id="PF00072">
    <property type="entry name" value="Response_reg"/>
    <property type="match status" value="1"/>
</dbReference>
<evidence type="ECO:0000313" key="11">
    <source>
        <dbReference type="Proteomes" id="UP000249130"/>
    </source>
</evidence>
<feature type="domain" description="Response regulatory" evidence="7">
    <location>
        <begin position="809"/>
        <end position="925"/>
    </location>
</feature>
<dbReference type="PROSITE" id="PS50109">
    <property type="entry name" value="HIS_KIN"/>
    <property type="match status" value="1"/>
</dbReference>
<name>A0A327L3E4_9BRAD</name>
<dbReference type="Gene3D" id="3.30.450.20">
    <property type="entry name" value="PAS domain"/>
    <property type="match status" value="4"/>
</dbReference>
<feature type="domain" description="Histidine kinase" evidence="6">
    <location>
        <begin position="565"/>
        <end position="788"/>
    </location>
</feature>
<dbReference type="CDD" id="cd00130">
    <property type="entry name" value="PAS"/>
    <property type="match status" value="4"/>
</dbReference>
<dbReference type="CDD" id="cd00082">
    <property type="entry name" value="HisKA"/>
    <property type="match status" value="1"/>
</dbReference>
<comment type="caution">
    <text evidence="10">The sequence shown here is derived from an EMBL/GenBank/DDBJ whole genome shotgun (WGS) entry which is preliminary data.</text>
</comment>
<dbReference type="SUPFAM" id="SSF55785">
    <property type="entry name" value="PYP-like sensor domain (PAS domain)"/>
    <property type="match status" value="4"/>
</dbReference>
<dbReference type="InterPro" id="IPR000014">
    <property type="entry name" value="PAS"/>
</dbReference>
<dbReference type="Pfam" id="PF13426">
    <property type="entry name" value="PAS_9"/>
    <property type="match status" value="2"/>
</dbReference>
<feature type="domain" description="PAS" evidence="8">
    <location>
        <begin position="421"/>
        <end position="496"/>
    </location>
</feature>
<evidence type="ECO:0000259" key="9">
    <source>
        <dbReference type="PROSITE" id="PS50113"/>
    </source>
</evidence>
<dbReference type="InterPro" id="IPR013656">
    <property type="entry name" value="PAS_4"/>
</dbReference>
<dbReference type="InterPro" id="IPR035965">
    <property type="entry name" value="PAS-like_dom_sf"/>
</dbReference>
<dbReference type="OrthoDB" id="9796100at2"/>
<dbReference type="PANTHER" id="PTHR43065:SF49">
    <property type="entry name" value="HISTIDINE KINASE"/>
    <property type="match status" value="1"/>
</dbReference>
<evidence type="ECO:0000259" key="6">
    <source>
        <dbReference type="PROSITE" id="PS50109"/>
    </source>
</evidence>
<evidence type="ECO:0000313" key="10">
    <source>
        <dbReference type="EMBL" id="RAI45469.1"/>
    </source>
</evidence>
<dbReference type="PRINTS" id="PR00344">
    <property type="entry name" value="BCTRLSENSOR"/>
</dbReference>
<dbReference type="InterPro" id="IPR001610">
    <property type="entry name" value="PAC"/>
</dbReference>
<keyword evidence="11" id="KW-1185">Reference proteome</keyword>
<proteinExistence type="predicted"/>
<comment type="catalytic activity">
    <reaction evidence="1">
        <text>ATP + protein L-histidine = ADP + protein N-phospho-L-histidine.</text>
        <dbReference type="EC" id="2.7.13.3"/>
    </reaction>
</comment>
<evidence type="ECO:0000256" key="3">
    <source>
        <dbReference type="ARBA" id="ARBA00022553"/>
    </source>
</evidence>
<dbReference type="SMART" id="SM00448">
    <property type="entry name" value="REC"/>
    <property type="match status" value="1"/>
</dbReference>
<evidence type="ECO:0000259" key="7">
    <source>
        <dbReference type="PROSITE" id="PS50110"/>
    </source>
</evidence>
<organism evidence="10 11">
    <name type="scientific">Rhodoplanes roseus</name>
    <dbReference type="NCBI Taxonomy" id="29409"/>
    <lineage>
        <taxon>Bacteria</taxon>
        <taxon>Pseudomonadati</taxon>
        <taxon>Pseudomonadota</taxon>
        <taxon>Alphaproteobacteria</taxon>
        <taxon>Hyphomicrobiales</taxon>
        <taxon>Nitrobacteraceae</taxon>
        <taxon>Rhodoplanes</taxon>
    </lineage>
</organism>
<dbReference type="PROSITE" id="PS50110">
    <property type="entry name" value="RESPONSE_REGULATORY"/>
    <property type="match status" value="1"/>
</dbReference>
<dbReference type="SMART" id="SM00387">
    <property type="entry name" value="HATPase_c"/>
    <property type="match status" value="1"/>
</dbReference>
<dbReference type="CDD" id="cd18161">
    <property type="entry name" value="REC_hyHK_blue-like"/>
    <property type="match status" value="1"/>
</dbReference>
<dbReference type="Gene3D" id="3.30.565.10">
    <property type="entry name" value="Histidine kinase-like ATPase, C-terminal domain"/>
    <property type="match status" value="1"/>
</dbReference>
<dbReference type="Pfam" id="PF00512">
    <property type="entry name" value="HisKA"/>
    <property type="match status" value="1"/>
</dbReference>
<dbReference type="InterPro" id="IPR000700">
    <property type="entry name" value="PAS-assoc_C"/>
</dbReference>
<dbReference type="NCBIfam" id="TIGR00229">
    <property type="entry name" value="sensory_box"/>
    <property type="match status" value="3"/>
</dbReference>
<dbReference type="EMBL" id="NPEX01000015">
    <property type="protein sequence ID" value="RAI45469.1"/>
    <property type="molecule type" value="Genomic_DNA"/>
</dbReference>
<dbReference type="Pfam" id="PF08448">
    <property type="entry name" value="PAS_4"/>
    <property type="match status" value="2"/>
</dbReference>
<dbReference type="SMART" id="SM00388">
    <property type="entry name" value="HisKA"/>
    <property type="match status" value="1"/>
</dbReference>
<reference evidence="10 11" key="1">
    <citation type="submission" date="2017-07" db="EMBL/GenBank/DDBJ databases">
        <title>Draft Genome Sequences of Select Purple Nonsulfur Bacteria.</title>
        <authorList>
            <person name="Lasarre B."/>
            <person name="Mckinlay J.B."/>
        </authorList>
    </citation>
    <scope>NUCLEOTIDE SEQUENCE [LARGE SCALE GENOMIC DNA]</scope>
    <source>
        <strain evidence="10 11">DSM 5909</strain>
    </source>
</reference>
<dbReference type="InterPro" id="IPR004358">
    <property type="entry name" value="Sig_transdc_His_kin-like_C"/>
</dbReference>
<evidence type="ECO:0000256" key="1">
    <source>
        <dbReference type="ARBA" id="ARBA00000085"/>
    </source>
</evidence>
<dbReference type="InterPro" id="IPR003661">
    <property type="entry name" value="HisK_dim/P_dom"/>
</dbReference>
<evidence type="ECO:0000256" key="5">
    <source>
        <dbReference type="SAM" id="MobiDB-lite"/>
    </source>
</evidence>
<feature type="modified residue" description="4-aspartylphosphate" evidence="4">
    <location>
        <position position="859"/>
    </location>
</feature>
<feature type="domain" description="PAC" evidence="9">
    <location>
        <begin position="499"/>
        <end position="552"/>
    </location>
</feature>
<dbReference type="AlphaFoldDB" id="A0A327L3E4"/>
<gene>
    <name evidence="10" type="ORF">CH341_03930</name>
</gene>
<feature type="domain" description="PAC" evidence="9">
    <location>
        <begin position="107"/>
        <end position="159"/>
    </location>
</feature>
<keyword evidence="3 4" id="KW-0597">Phosphoprotein</keyword>
<dbReference type="InterPro" id="IPR005467">
    <property type="entry name" value="His_kinase_dom"/>
</dbReference>
<dbReference type="GO" id="GO:0000155">
    <property type="term" value="F:phosphorelay sensor kinase activity"/>
    <property type="evidence" value="ECO:0007669"/>
    <property type="project" value="InterPro"/>
</dbReference>
<dbReference type="Proteomes" id="UP000249130">
    <property type="component" value="Unassembled WGS sequence"/>
</dbReference>
<protein>
    <recommendedName>
        <fullName evidence="2">histidine kinase</fullName>
        <ecNumber evidence="2">2.7.13.3</ecNumber>
    </recommendedName>
</protein>
<accession>A0A327L3E4</accession>
<dbReference type="Pfam" id="PF02518">
    <property type="entry name" value="HATPase_c"/>
    <property type="match status" value="1"/>
</dbReference>
<dbReference type="PANTHER" id="PTHR43065">
    <property type="entry name" value="SENSOR HISTIDINE KINASE"/>
    <property type="match status" value="1"/>
</dbReference>
<dbReference type="Gene3D" id="1.10.287.130">
    <property type="match status" value="1"/>
</dbReference>
<evidence type="ECO:0000259" key="8">
    <source>
        <dbReference type="PROSITE" id="PS50112"/>
    </source>
</evidence>
<dbReference type="InterPro" id="IPR011006">
    <property type="entry name" value="CheY-like_superfamily"/>
</dbReference>
<dbReference type="SMART" id="SM00091">
    <property type="entry name" value="PAS"/>
    <property type="match status" value="4"/>
</dbReference>
<dbReference type="SUPFAM" id="SSF52172">
    <property type="entry name" value="CheY-like"/>
    <property type="match status" value="1"/>
</dbReference>
<feature type="region of interest" description="Disordered" evidence="5">
    <location>
        <begin position="926"/>
        <end position="951"/>
    </location>
</feature>
<feature type="domain" description="PAC" evidence="9">
    <location>
        <begin position="229"/>
        <end position="281"/>
    </location>
</feature>
<dbReference type="InterPro" id="IPR036097">
    <property type="entry name" value="HisK_dim/P_sf"/>
</dbReference>
<dbReference type="SUPFAM" id="SSF47384">
    <property type="entry name" value="Homodimeric domain of signal transducing histidine kinase"/>
    <property type="match status" value="1"/>
</dbReference>
<evidence type="ECO:0000256" key="2">
    <source>
        <dbReference type="ARBA" id="ARBA00012438"/>
    </source>
</evidence>
<dbReference type="Gene3D" id="3.40.50.2300">
    <property type="match status" value="1"/>
</dbReference>
<dbReference type="SMART" id="SM00086">
    <property type="entry name" value="PAC"/>
    <property type="match status" value="3"/>
</dbReference>